<evidence type="ECO:0000256" key="1">
    <source>
        <dbReference type="ARBA" id="ARBA00000189"/>
    </source>
</evidence>
<dbReference type="InterPro" id="IPR033905">
    <property type="entry name" value="Secretory_peroxidase"/>
</dbReference>
<dbReference type="CDD" id="cd00693">
    <property type="entry name" value="secretory_peroxidase"/>
    <property type="match status" value="2"/>
</dbReference>
<feature type="signal peptide" evidence="21">
    <location>
        <begin position="1"/>
        <end position="25"/>
    </location>
</feature>
<feature type="binding site" evidence="18">
    <location>
        <position position="481"/>
    </location>
    <ligand>
        <name>Ca(2+)</name>
        <dbReference type="ChEBI" id="CHEBI:29108"/>
        <label>2</label>
    </ligand>
</feature>
<reference evidence="23 24" key="1">
    <citation type="journal article" date="2016" name="DNA Res.">
        <title>The draft genome of MD-2 pineapple using hybrid error correction of long reads.</title>
        <authorList>
            <person name="Redwan R.M."/>
            <person name="Saidin A."/>
            <person name="Kumar S.V."/>
        </authorList>
    </citation>
    <scope>NUCLEOTIDE SEQUENCE [LARGE SCALE GENOMIC DNA]</scope>
    <source>
        <strain evidence="24">cv. MD2</strain>
        <tissue evidence="23">Leaf</tissue>
    </source>
</reference>
<keyword evidence="21" id="KW-0732">Signal</keyword>
<evidence type="ECO:0000256" key="17">
    <source>
        <dbReference type="PIRSR" id="PIRSR600823-2"/>
    </source>
</evidence>
<dbReference type="AlphaFoldDB" id="A0A199W459"/>
<evidence type="ECO:0000256" key="20">
    <source>
        <dbReference type="PIRSR" id="PIRSR600823-5"/>
    </source>
</evidence>
<dbReference type="PROSITE" id="PS00435">
    <property type="entry name" value="PEROXIDASE_1"/>
    <property type="match status" value="1"/>
</dbReference>
<comment type="catalytic activity">
    <reaction evidence="1">
        <text>2 a phenolic donor + H2O2 = 2 a phenolic radical donor + 2 H2O</text>
        <dbReference type="Rhea" id="RHEA:56136"/>
        <dbReference type="ChEBI" id="CHEBI:15377"/>
        <dbReference type="ChEBI" id="CHEBI:16240"/>
        <dbReference type="ChEBI" id="CHEBI:139520"/>
        <dbReference type="ChEBI" id="CHEBI:139521"/>
        <dbReference type="EC" id="1.11.1.7"/>
    </reaction>
</comment>
<evidence type="ECO:0000256" key="10">
    <source>
        <dbReference type="ARBA" id="ARBA00023004"/>
    </source>
</evidence>
<dbReference type="GO" id="GO:0020037">
    <property type="term" value="F:heme binding"/>
    <property type="evidence" value="ECO:0007669"/>
    <property type="project" value="InterPro"/>
</dbReference>
<evidence type="ECO:0000259" key="22">
    <source>
        <dbReference type="PROSITE" id="PS50873"/>
    </source>
</evidence>
<evidence type="ECO:0000256" key="9">
    <source>
        <dbReference type="ARBA" id="ARBA00023002"/>
    </source>
</evidence>
<protein>
    <recommendedName>
        <fullName evidence="15">Peroxidase 1</fullName>
        <ecNumber evidence="4">1.11.1.7</ecNumber>
    </recommendedName>
</protein>
<evidence type="ECO:0000256" key="3">
    <source>
        <dbReference type="ARBA" id="ARBA00006873"/>
    </source>
</evidence>
<evidence type="ECO:0000256" key="18">
    <source>
        <dbReference type="PIRSR" id="PIRSR600823-3"/>
    </source>
</evidence>
<keyword evidence="5 23" id="KW-0575">Peroxidase</keyword>
<feature type="binding site" evidence="18">
    <location>
        <position position="358"/>
    </location>
    <ligand>
        <name>Ca(2+)</name>
        <dbReference type="ChEBI" id="CHEBI:29108"/>
        <label>1</label>
    </ligand>
</feature>
<dbReference type="GO" id="GO:0046872">
    <property type="term" value="F:metal ion binding"/>
    <property type="evidence" value="ECO:0007669"/>
    <property type="project" value="UniProtKB-KW"/>
</dbReference>
<comment type="similarity">
    <text evidence="3">Belongs to the peroxidase family. Ascorbate peroxidase subfamily.</text>
</comment>
<dbReference type="EC" id="1.11.1.7" evidence="4"/>
<dbReference type="PROSITE" id="PS50873">
    <property type="entry name" value="PEROXIDASE_4"/>
    <property type="match status" value="2"/>
</dbReference>
<feature type="disulfide bond" evidence="20">
    <location>
        <begin position="356"/>
        <end position="361"/>
    </location>
</feature>
<evidence type="ECO:0000256" key="21">
    <source>
        <dbReference type="SAM" id="SignalP"/>
    </source>
</evidence>
<dbReference type="GO" id="GO:0042744">
    <property type="term" value="P:hydrogen peroxide catabolic process"/>
    <property type="evidence" value="ECO:0007669"/>
    <property type="project" value="UniProtKB-KW"/>
</dbReference>
<feature type="chain" id="PRO_5008286299" description="Peroxidase 1" evidence="21">
    <location>
        <begin position="26"/>
        <end position="610"/>
    </location>
</feature>
<dbReference type="FunFam" id="1.10.420.10:FF:000006">
    <property type="entry name" value="Peroxidase"/>
    <property type="match status" value="1"/>
</dbReference>
<keyword evidence="6" id="KW-0349">Heme</keyword>
<name>A0A199W459_ANACO</name>
<feature type="disulfide bond" evidence="20">
    <location>
        <begin position="487"/>
        <end position="519"/>
    </location>
</feature>
<comment type="caution">
    <text evidence="23">The sequence shown here is derived from an EMBL/GenBank/DDBJ whole genome shotgun (WGS) entry which is preliminary data.</text>
</comment>
<feature type="domain" description="Plant heme peroxidase family profile" evidence="22">
    <location>
        <begin position="313"/>
        <end position="610"/>
    </location>
</feature>
<dbReference type="InterPro" id="IPR019794">
    <property type="entry name" value="Peroxidases_AS"/>
</dbReference>
<evidence type="ECO:0000256" key="16">
    <source>
        <dbReference type="PIRSR" id="PIRSR600823-1"/>
    </source>
</evidence>
<dbReference type="Gene3D" id="1.10.420.10">
    <property type="entry name" value="Peroxidase, domain 2"/>
    <property type="match status" value="2"/>
</dbReference>
<dbReference type="EMBL" id="LSRQ01000266">
    <property type="protein sequence ID" value="OAY84099.1"/>
    <property type="molecule type" value="Genomic_DNA"/>
</dbReference>
<dbReference type="InterPro" id="IPR000823">
    <property type="entry name" value="Peroxidase_pln"/>
</dbReference>
<dbReference type="SUPFAM" id="SSF48113">
    <property type="entry name" value="Heme-dependent peroxidases"/>
    <property type="match status" value="2"/>
</dbReference>
<evidence type="ECO:0000256" key="13">
    <source>
        <dbReference type="ARBA" id="ARBA00023283"/>
    </source>
</evidence>
<sequence length="610" mass="64651">MAMRCGKVLLATILCLFLGASSAQGELVEAICNTLAQVIVKDEVTKAFNANSTVAPALLRLHFHDCFVRGCDGSVLLDSTPNNTAEKDAPPNKTLRGFEIIDAIKQRLENSTICAGKVSCADILTYASRDSVVLAGGPFWPVTAGRKDGIISRANETSALPSPRLNLTGLLANFAANNLTEDDLIALSGAHTIGHAHCGSFSNRLYSFNATTPQDPSLNSTYAGQLKESCPVGNLNSTVPMDPVTPDKFDTTYYSDVLLNEGLFQSDAALLSTPSTADKVRLYAGNTTAFNDDFVNSIIKMGAIAPPAGSFGELQVGFYDTLCPAAELIVRDEVQKAMNISPGAASGLLRLHFHDCFVRGCDASVLLDSTANNTAEKDAPPNTSLRGFEVVDSAKSRLEEACFGIVSCADILAFAARDSSVLSGGQSYPVPAGRRDGRVSVSQETFGNLPPPSSDLNQLTQIFANKGFTQGELVTLSGAHTVGGSHCSSFSNRIYNFSVTAGEDPTLDPTYVTQLQQQCPQGSSNVSLLVPIDPISPSTFDSSYYTALLANRSLFSSDQALLDSDATSGQVILYANDTDLFLSDFAAAMVKMGQLDVLTGTNGEIRSNCR</sequence>
<dbReference type="FunFam" id="1.10.520.10:FF:000008">
    <property type="entry name" value="Peroxidase"/>
    <property type="match status" value="1"/>
</dbReference>
<feature type="binding site" evidence="18">
    <location>
        <position position="355"/>
    </location>
    <ligand>
        <name>Ca(2+)</name>
        <dbReference type="ChEBI" id="CHEBI:29108"/>
        <label>1</label>
    </ligand>
</feature>
<dbReference type="PRINTS" id="PR00461">
    <property type="entry name" value="PLPEROXIDASE"/>
</dbReference>
<feature type="binding site" evidence="18">
    <location>
        <position position="364"/>
    </location>
    <ligand>
        <name>Ca(2+)</name>
        <dbReference type="ChEBI" id="CHEBI:29108"/>
        <label>1</label>
    </ligand>
</feature>
<feature type="binding site" evidence="18">
    <location>
        <position position="533"/>
    </location>
    <ligand>
        <name>Ca(2+)</name>
        <dbReference type="ChEBI" id="CHEBI:29108"/>
        <label>2</label>
    </ligand>
</feature>
<feature type="domain" description="Plant heme peroxidase family profile" evidence="22">
    <location>
        <begin position="36"/>
        <end position="315"/>
    </location>
</feature>
<dbReference type="PRINTS" id="PR00458">
    <property type="entry name" value="PEROXIDASE"/>
</dbReference>
<keyword evidence="14" id="KW-0376">Hydrogen peroxide</keyword>
<feature type="binding site" evidence="18">
    <location>
        <position position="360"/>
    </location>
    <ligand>
        <name>Ca(2+)</name>
        <dbReference type="ChEBI" id="CHEBI:29108"/>
        <label>1</label>
    </ligand>
</feature>
<dbReference type="Proteomes" id="UP000092600">
    <property type="component" value="Unassembled WGS sequence"/>
</dbReference>
<dbReference type="PROSITE" id="PS00436">
    <property type="entry name" value="PEROXIDASE_2"/>
    <property type="match status" value="2"/>
</dbReference>
<feature type="binding site" evidence="18">
    <location>
        <position position="541"/>
    </location>
    <ligand>
        <name>Ca(2+)</name>
        <dbReference type="ChEBI" id="CHEBI:29108"/>
        <label>2</label>
    </ligand>
</feature>
<dbReference type="InterPro" id="IPR002016">
    <property type="entry name" value="Haem_peroxidase"/>
</dbReference>
<accession>A0A199W459</accession>
<evidence type="ECO:0000313" key="23">
    <source>
        <dbReference type="EMBL" id="OAY84099.1"/>
    </source>
</evidence>
<keyword evidence="9" id="KW-0560">Oxidoreductase</keyword>
<keyword evidence="13" id="KW-0873">Pyrrolidone carboxylic acid</keyword>
<evidence type="ECO:0000256" key="15">
    <source>
        <dbReference type="ARBA" id="ARBA00072322"/>
    </source>
</evidence>
<feature type="binding site" evidence="18">
    <location>
        <position position="362"/>
    </location>
    <ligand>
        <name>Ca(2+)</name>
        <dbReference type="ChEBI" id="CHEBI:29108"/>
        <label>1</label>
    </ligand>
</feature>
<feature type="non-terminal residue" evidence="23">
    <location>
        <position position="610"/>
    </location>
</feature>
<dbReference type="FunFam" id="1.10.420.10:FF:000001">
    <property type="entry name" value="Peroxidase"/>
    <property type="match status" value="1"/>
</dbReference>
<evidence type="ECO:0000256" key="19">
    <source>
        <dbReference type="PIRSR" id="PIRSR600823-4"/>
    </source>
</evidence>
<proteinExistence type="inferred from homology"/>
<feature type="binding site" evidence="18">
    <location>
        <position position="376"/>
    </location>
    <ligand>
        <name>Ca(2+)</name>
        <dbReference type="ChEBI" id="CHEBI:29108"/>
        <label>1</label>
    </ligand>
</feature>
<evidence type="ECO:0000256" key="6">
    <source>
        <dbReference type="ARBA" id="ARBA00022617"/>
    </source>
</evidence>
<dbReference type="InterPro" id="IPR010255">
    <property type="entry name" value="Haem_peroxidase_sf"/>
</dbReference>
<evidence type="ECO:0000256" key="7">
    <source>
        <dbReference type="ARBA" id="ARBA00022723"/>
    </source>
</evidence>
<dbReference type="InterPro" id="IPR019793">
    <property type="entry name" value="Peroxidases_heam-ligand_BS"/>
</dbReference>
<dbReference type="PANTHER" id="PTHR31517">
    <property type="match status" value="1"/>
</dbReference>
<evidence type="ECO:0000256" key="5">
    <source>
        <dbReference type="ARBA" id="ARBA00022559"/>
    </source>
</evidence>
<evidence type="ECO:0000256" key="11">
    <source>
        <dbReference type="ARBA" id="ARBA00023157"/>
    </source>
</evidence>
<dbReference type="Gene3D" id="1.10.520.10">
    <property type="match status" value="2"/>
</dbReference>
<comment type="function">
    <text evidence="2">Removal of H(2)O(2), oxidation of toxic reductants, biosynthesis and degradation of lignin, suberization, auxin catabolism, response to environmental stresses such as wounding, pathogen attack and oxidative stress. These functions might be dependent on each isozyme/isoform in each plant tissue.</text>
</comment>
<dbReference type="GO" id="GO:0140825">
    <property type="term" value="F:lactoperoxidase activity"/>
    <property type="evidence" value="ECO:0007669"/>
    <property type="project" value="UniProtKB-EC"/>
</dbReference>
<keyword evidence="10 18" id="KW-0408">Iron</keyword>
<feature type="binding site" evidence="17">
    <location>
        <position position="450"/>
    </location>
    <ligand>
        <name>substrate</name>
    </ligand>
</feature>
<feature type="site" description="Transition state stabilizer" evidence="19">
    <location>
        <position position="350"/>
    </location>
</feature>
<feature type="disulfide bond" evidence="20">
    <location>
        <begin position="323"/>
        <end position="402"/>
    </location>
</feature>
<keyword evidence="12" id="KW-0325">Glycoprotein</keyword>
<evidence type="ECO:0000256" key="8">
    <source>
        <dbReference type="ARBA" id="ARBA00022837"/>
    </source>
</evidence>
<feature type="active site" description="Proton acceptor" evidence="16">
    <location>
        <position position="354"/>
    </location>
</feature>
<dbReference type="GO" id="GO:0006979">
    <property type="term" value="P:response to oxidative stress"/>
    <property type="evidence" value="ECO:0007669"/>
    <property type="project" value="InterPro"/>
</dbReference>
<evidence type="ECO:0000256" key="12">
    <source>
        <dbReference type="ARBA" id="ARBA00023180"/>
    </source>
</evidence>
<feature type="disulfide bond" evidence="20">
    <location>
        <begin position="408"/>
        <end position="609"/>
    </location>
</feature>
<keyword evidence="7 18" id="KW-0479">Metal-binding</keyword>
<evidence type="ECO:0000256" key="14">
    <source>
        <dbReference type="ARBA" id="ARBA00023324"/>
    </source>
</evidence>
<evidence type="ECO:0000313" key="24">
    <source>
        <dbReference type="Proteomes" id="UP000092600"/>
    </source>
</evidence>
<evidence type="ECO:0000256" key="2">
    <source>
        <dbReference type="ARBA" id="ARBA00002322"/>
    </source>
</evidence>
<comment type="cofactor">
    <cofactor evidence="18">
        <name>heme b</name>
        <dbReference type="ChEBI" id="CHEBI:60344"/>
    </cofactor>
    <text evidence="18">Binds 1 heme b (iron(II)-protoporphyrin IX) group per subunit.</text>
</comment>
<evidence type="ECO:0000256" key="4">
    <source>
        <dbReference type="ARBA" id="ARBA00012313"/>
    </source>
</evidence>
<comment type="cofactor">
    <cofactor evidence="18">
        <name>Ca(2+)</name>
        <dbReference type="ChEBI" id="CHEBI:29108"/>
    </cofactor>
    <text evidence="18">Binds 2 calcium ions per subunit.</text>
</comment>
<keyword evidence="11 20" id="KW-1015">Disulfide bond</keyword>
<dbReference type="Pfam" id="PF00141">
    <property type="entry name" value="peroxidase"/>
    <property type="match status" value="2"/>
</dbReference>
<gene>
    <name evidence="23" type="ORF">ACMD2_08338</name>
</gene>
<keyword evidence="8 18" id="KW-0106">Calcium</keyword>
<organism evidence="23 24">
    <name type="scientific">Ananas comosus</name>
    <name type="common">Pineapple</name>
    <name type="synonym">Ananas ananas</name>
    <dbReference type="NCBI Taxonomy" id="4615"/>
    <lineage>
        <taxon>Eukaryota</taxon>
        <taxon>Viridiplantae</taxon>
        <taxon>Streptophyta</taxon>
        <taxon>Embryophyta</taxon>
        <taxon>Tracheophyta</taxon>
        <taxon>Spermatophyta</taxon>
        <taxon>Magnoliopsida</taxon>
        <taxon>Liliopsida</taxon>
        <taxon>Poales</taxon>
        <taxon>Bromeliaceae</taxon>
        <taxon>Bromelioideae</taxon>
        <taxon>Ananas</taxon>
    </lineage>
</organism>
<feature type="binding site" description="axial binding residue" evidence="18">
    <location>
        <position position="480"/>
    </location>
    <ligand>
        <name>heme b</name>
        <dbReference type="ChEBI" id="CHEBI:60344"/>
    </ligand>
    <ligandPart>
        <name>Fe</name>
        <dbReference type="ChEBI" id="CHEBI:18248"/>
    </ligandPart>
</feature>
<dbReference type="PANTHER" id="PTHR31517:SF84">
    <property type="entry name" value="PEROXIDASE"/>
    <property type="match status" value="1"/>
</dbReference>
<dbReference type="FunFam" id="1.10.520.10:FF:000001">
    <property type="entry name" value="Peroxidase"/>
    <property type="match status" value="1"/>
</dbReference>